<reference evidence="1" key="1">
    <citation type="submission" date="2020-02" db="EMBL/GenBank/DDBJ databases">
        <authorList>
            <person name="Meier V. D."/>
        </authorList>
    </citation>
    <scope>NUCLEOTIDE SEQUENCE</scope>
    <source>
        <strain evidence="1">AVDCRST_MAG53</strain>
    </source>
</reference>
<organism evidence="1">
    <name type="scientific">uncultured Solirubrobacteraceae bacterium</name>
    <dbReference type="NCBI Taxonomy" id="1162706"/>
    <lineage>
        <taxon>Bacteria</taxon>
        <taxon>Bacillati</taxon>
        <taxon>Actinomycetota</taxon>
        <taxon>Thermoleophilia</taxon>
        <taxon>Solirubrobacterales</taxon>
        <taxon>Solirubrobacteraceae</taxon>
        <taxon>environmental samples</taxon>
    </lineage>
</organism>
<protein>
    <submittedName>
        <fullName evidence="1">Uncharacterized protein</fullName>
    </submittedName>
</protein>
<dbReference type="EMBL" id="CADCVR010000058">
    <property type="protein sequence ID" value="CAA9498354.1"/>
    <property type="molecule type" value="Genomic_DNA"/>
</dbReference>
<sequence>MRRACDASRAMASTPTGLCGSCRHQRIVRSGRGSTFSMCERGLADPPWPKYPRLPVVSCSGHEPRARPG</sequence>
<name>A0A6J4SH48_9ACTN</name>
<proteinExistence type="predicted"/>
<gene>
    <name evidence="1" type="ORF">AVDCRST_MAG53-2252</name>
</gene>
<evidence type="ECO:0000313" key="1">
    <source>
        <dbReference type="EMBL" id="CAA9498354.1"/>
    </source>
</evidence>
<accession>A0A6J4SH48</accession>
<dbReference type="AlphaFoldDB" id="A0A6J4SH48"/>